<dbReference type="EMBL" id="CP029494">
    <property type="protein sequence ID" value="AWN22992.1"/>
    <property type="molecule type" value="Genomic_DNA"/>
</dbReference>
<dbReference type="InterPro" id="IPR055507">
    <property type="entry name" value="DUF7079"/>
</dbReference>
<dbReference type="RefSeq" id="WP_109826420.1">
    <property type="nucleotide sequence ID" value="NZ_CP029494.1"/>
</dbReference>
<evidence type="ECO:0000313" key="3">
    <source>
        <dbReference type="Proteomes" id="UP000245368"/>
    </source>
</evidence>
<accession>A0A2Z3JD81</accession>
<dbReference type="OrthoDB" id="8684941at2"/>
<keyword evidence="3" id="KW-1185">Reference proteome</keyword>
<feature type="domain" description="DUF7079" evidence="1">
    <location>
        <begin position="14"/>
        <end position="105"/>
    </location>
</feature>
<protein>
    <recommendedName>
        <fullName evidence="1">DUF7079 domain-containing protein</fullName>
    </recommendedName>
</protein>
<gene>
    <name evidence="2" type="ORF">DKM44_06905</name>
</gene>
<dbReference type="Proteomes" id="UP000245368">
    <property type="component" value="Chromosome"/>
</dbReference>
<evidence type="ECO:0000259" key="1">
    <source>
        <dbReference type="Pfam" id="PF23296"/>
    </source>
</evidence>
<reference evidence="2 3" key="1">
    <citation type="submission" date="2018-05" db="EMBL/GenBank/DDBJ databases">
        <title>Complete Genome Sequence of Deinococcus sp. strain 17bor-2.</title>
        <authorList>
            <person name="Srinivasan S."/>
        </authorList>
    </citation>
    <scope>NUCLEOTIDE SEQUENCE [LARGE SCALE GENOMIC DNA]</scope>
    <source>
        <strain evidence="2 3">17bor-2</strain>
    </source>
</reference>
<proteinExistence type="predicted"/>
<dbReference type="AlphaFoldDB" id="A0A2Z3JD81"/>
<organism evidence="2 3">
    <name type="scientific">Deinococcus irradiatisoli</name>
    <dbReference type="NCBI Taxonomy" id="2202254"/>
    <lineage>
        <taxon>Bacteria</taxon>
        <taxon>Thermotogati</taxon>
        <taxon>Deinococcota</taxon>
        <taxon>Deinococci</taxon>
        <taxon>Deinococcales</taxon>
        <taxon>Deinococcaceae</taxon>
        <taxon>Deinococcus</taxon>
    </lineage>
</organism>
<dbReference type="Pfam" id="PF23296">
    <property type="entry name" value="DUF7079"/>
    <property type="match status" value="1"/>
</dbReference>
<evidence type="ECO:0000313" key="2">
    <source>
        <dbReference type="EMBL" id="AWN22992.1"/>
    </source>
</evidence>
<name>A0A2Z3JD81_9DEIO</name>
<dbReference type="KEGG" id="dez:DKM44_06905"/>
<sequence length="127" mass="14289">MTPDLSLSRRDLPRRRAWLALSELFLDSELESADVRRLAQQLRASGFTLTELEHLLSAEVAPVLGGNLLSVAGVWNGFDPDWLEGQILARRGRGRWLGRLSVRLIQDDWQRLKAAFLAGEIKEPSAQ</sequence>